<dbReference type="Proteomes" id="UP000823388">
    <property type="component" value="Chromosome 4K"/>
</dbReference>
<keyword evidence="2" id="KW-1185">Reference proteome</keyword>
<evidence type="ECO:0000313" key="2">
    <source>
        <dbReference type="Proteomes" id="UP000823388"/>
    </source>
</evidence>
<sequence length="84" mass="9385">MPTVFFPPNFVFSDRNGEFTLFSARSGEVPFASGPLWQATIASVRMLPLGGGGLRQWISILSTILRRSSPMCLWFSHMARFLCS</sequence>
<proteinExistence type="predicted"/>
<accession>A0A8T0TWC2</accession>
<evidence type="ECO:0000313" key="1">
    <source>
        <dbReference type="EMBL" id="KAG2613253.1"/>
    </source>
</evidence>
<reference evidence="1" key="1">
    <citation type="submission" date="2020-05" db="EMBL/GenBank/DDBJ databases">
        <title>WGS assembly of Panicum virgatum.</title>
        <authorList>
            <person name="Lovell J.T."/>
            <person name="Jenkins J."/>
            <person name="Shu S."/>
            <person name="Juenger T.E."/>
            <person name="Schmutz J."/>
        </authorList>
    </citation>
    <scope>NUCLEOTIDE SEQUENCE</scope>
    <source>
        <strain evidence="1">AP13</strain>
    </source>
</reference>
<comment type="caution">
    <text evidence="1">The sequence shown here is derived from an EMBL/GenBank/DDBJ whole genome shotgun (WGS) entry which is preliminary data.</text>
</comment>
<name>A0A8T0TWC2_PANVG</name>
<organism evidence="1 2">
    <name type="scientific">Panicum virgatum</name>
    <name type="common">Blackwell switchgrass</name>
    <dbReference type="NCBI Taxonomy" id="38727"/>
    <lineage>
        <taxon>Eukaryota</taxon>
        <taxon>Viridiplantae</taxon>
        <taxon>Streptophyta</taxon>
        <taxon>Embryophyta</taxon>
        <taxon>Tracheophyta</taxon>
        <taxon>Spermatophyta</taxon>
        <taxon>Magnoliopsida</taxon>
        <taxon>Liliopsida</taxon>
        <taxon>Poales</taxon>
        <taxon>Poaceae</taxon>
        <taxon>PACMAD clade</taxon>
        <taxon>Panicoideae</taxon>
        <taxon>Panicodae</taxon>
        <taxon>Paniceae</taxon>
        <taxon>Panicinae</taxon>
        <taxon>Panicum</taxon>
        <taxon>Panicum sect. Hiantes</taxon>
    </lineage>
</organism>
<protein>
    <submittedName>
        <fullName evidence="1">Uncharacterized protein</fullName>
    </submittedName>
</protein>
<dbReference type="EMBL" id="CM029043">
    <property type="protein sequence ID" value="KAG2613253.1"/>
    <property type="molecule type" value="Genomic_DNA"/>
</dbReference>
<gene>
    <name evidence="1" type="ORF">PVAP13_4KG346400</name>
</gene>
<dbReference type="AlphaFoldDB" id="A0A8T0TWC2"/>